<name>A0A7J8R0R5_GOSDV</name>
<protein>
    <submittedName>
        <fullName evidence="2">Uncharacterized protein</fullName>
    </submittedName>
</protein>
<dbReference type="PANTHER" id="PTHR33067:SF31">
    <property type="entry name" value="RNA-DIRECTED DNA POLYMERASE"/>
    <property type="match status" value="1"/>
</dbReference>
<comment type="caution">
    <text evidence="2">The sequence shown here is derived from an EMBL/GenBank/DDBJ whole genome shotgun (WGS) entry which is preliminary data.</text>
</comment>
<dbReference type="EMBL" id="JABFAC010000002">
    <property type="protein sequence ID" value="MBA0607130.1"/>
    <property type="molecule type" value="Genomic_DNA"/>
</dbReference>
<dbReference type="AlphaFoldDB" id="A0A7J8R0R5"/>
<dbReference type="PANTHER" id="PTHR33067">
    <property type="entry name" value="RNA-DIRECTED DNA POLYMERASE-RELATED"/>
    <property type="match status" value="1"/>
</dbReference>
<reference evidence="2 3" key="1">
    <citation type="journal article" date="2019" name="Genome Biol. Evol.">
        <title>Insights into the evolution of the New World diploid cottons (Gossypium, subgenus Houzingenia) based on genome sequencing.</title>
        <authorList>
            <person name="Grover C.E."/>
            <person name="Arick M.A. 2nd"/>
            <person name="Thrash A."/>
            <person name="Conover J.L."/>
            <person name="Sanders W.S."/>
            <person name="Peterson D.G."/>
            <person name="Frelichowski J.E."/>
            <person name="Scheffler J.A."/>
            <person name="Scheffler B.E."/>
            <person name="Wendel J.F."/>
        </authorList>
    </citation>
    <scope>NUCLEOTIDE SEQUENCE [LARGE SCALE GENOMIC DNA]</scope>
    <source>
        <strain evidence="2">27</strain>
        <tissue evidence="2">Leaf</tissue>
    </source>
</reference>
<accession>A0A7J8R0R5</accession>
<evidence type="ECO:0000313" key="3">
    <source>
        <dbReference type="Proteomes" id="UP000593561"/>
    </source>
</evidence>
<keyword evidence="3" id="KW-1185">Reference proteome</keyword>
<proteinExistence type="predicted"/>
<gene>
    <name evidence="2" type="ORF">Godav_019475</name>
</gene>
<organism evidence="2 3">
    <name type="scientific">Gossypium davidsonii</name>
    <name type="common">Davidson's cotton</name>
    <name type="synonym">Gossypium klotzschianum subsp. davidsonii</name>
    <dbReference type="NCBI Taxonomy" id="34287"/>
    <lineage>
        <taxon>Eukaryota</taxon>
        <taxon>Viridiplantae</taxon>
        <taxon>Streptophyta</taxon>
        <taxon>Embryophyta</taxon>
        <taxon>Tracheophyta</taxon>
        <taxon>Spermatophyta</taxon>
        <taxon>Magnoliopsida</taxon>
        <taxon>eudicotyledons</taxon>
        <taxon>Gunneridae</taxon>
        <taxon>Pentapetalae</taxon>
        <taxon>rosids</taxon>
        <taxon>malvids</taxon>
        <taxon>Malvales</taxon>
        <taxon>Malvaceae</taxon>
        <taxon>Malvoideae</taxon>
        <taxon>Gossypium</taxon>
    </lineage>
</organism>
<dbReference type="Gene3D" id="2.40.70.10">
    <property type="entry name" value="Acid Proteases"/>
    <property type="match status" value="1"/>
</dbReference>
<evidence type="ECO:0000313" key="2">
    <source>
        <dbReference type="EMBL" id="MBA0607130.1"/>
    </source>
</evidence>
<sequence length="226" mass="26529">MNYNGNRGRNPCSNTYNPRWIDHPNLRWGRNQGGEDTQQAEAEPKPEEVVELVVEPKEEPIKEPVLIRVPFPSQFEEKQRWDEAEFRVLENVLVKVRNFIIPVEFVILDFEEDHEIPILLGRPFLAMSRSTIDPENELTMKINVPNESGNSESRTNGGRWSGMMDVERLLTETKPKQYLRWPEGRDFLSPPRDDILQERRSSNGRKLAIHEDKEELNRKLNVYPIR</sequence>
<evidence type="ECO:0000256" key="1">
    <source>
        <dbReference type="SAM" id="MobiDB-lite"/>
    </source>
</evidence>
<dbReference type="InterPro" id="IPR021109">
    <property type="entry name" value="Peptidase_aspartic_dom_sf"/>
</dbReference>
<feature type="region of interest" description="Disordered" evidence="1">
    <location>
        <begin position="23"/>
        <end position="44"/>
    </location>
</feature>
<dbReference type="Proteomes" id="UP000593561">
    <property type="component" value="Unassembled WGS sequence"/>
</dbReference>